<feature type="binding site" evidence="7">
    <location>
        <position position="892"/>
    </location>
    <ligand>
        <name>Zn(2+)</name>
        <dbReference type="ChEBI" id="CHEBI:29105"/>
        <label>1</label>
    </ligand>
</feature>
<evidence type="ECO:0000256" key="9">
    <source>
        <dbReference type="SAM" id="MobiDB-lite"/>
    </source>
</evidence>
<evidence type="ECO:0000256" key="3">
    <source>
        <dbReference type="ARBA" id="ARBA00022723"/>
    </source>
</evidence>
<feature type="region of interest" description="Disordered" evidence="9">
    <location>
        <begin position="1"/>
        <end position="34"/>
    </location>
</feature>
<protein>
    <recommendedName>
        <fullName evidence="8">Phosphodiesterase</fullName>
        <ecNumber evidence="8">3.1.4.-</ecNumber>
    </recommendedName>
</protein>
<dbReference type="Gene3D" id="3.30.450.40">
    <property type="match status" value="3"/>
</dbReference>
<feature type="binding site" evidence="7">
    <location>
        <position position="1002"/>
    </location>
    <ligand>
        <name>Zn(2+)</name>
        <dbReference type="ChEBI" id="CHEBI:29105"/>
        <label>1</label>
    </ligand>
</feature>
<dbReference type="EC" id="3.1.4.-" evidence="8"/>
<dbReference type="PROSITE" id="PS51845">
    <property type="entry name" value="PDEASE_I_2"/>
    <property type="match status" value="1"/>
</dbReference>
<evidence type="ECO:0000256" key="6">
    <source>
        <dbReference type="PIRSR" id="PIRSR623088-2"/>
    </source>
</evidence>
<feature type="region of interest" description="Disordered" evidence="9">
    <location>
        <begin position="292"/>
        <end position="323"/>
    </location>
</feature>
<reference evidence="11 12" key="1">
    <citation type="journal article" date="2024" name="Ann. Entomol. Soc. Am.">
        <title>Genomic analyses of the southern and eastern yellowjacket wasps (Hymenoptera: Vespidae) reveal evolutionary signatures of social life.</title>
        <authorList>
            <person name="Catto M.A."/>
            <person name="Caine P.B."/>
            <person name="Orr S.E."/>
            <person name="Hunt B.G."/>
            <person name="Goodisman M.A.D."/>
        </authorList>
    </citation>
    <scope>NUCLEOTIDE SEQUENCE [LARGE SCALE GENOMIC DNA]</scope>
    <source>
        <strain evidence="11">233</strain>
        <tissue evidence="11">Head and thorax</tissue>
    </source>
</reference>
<feature type="non-terminal residue" evidence="11">
    <location>
        <position position="1"/>
    </location>
</feature>
<evidence type="ECO:0000256" key="2">
    <source>
        <dbReference type="ARBA" id="ARBA00022535"/>
    </source>
</evidence>
<dbReference type="SUPFAM" id="SSF55781">
    <property type="entry name" value="GAF domain-like"/>
    <property type="match status" value="2"/>
</dbReference>
<evidence type="ECO:0000259" key="10">
    <source>
        <dbReference type="PROSITE" id="PS51845"/>
    </source>
</evidence>
<dbReference type="PANTHER" id="PTHR11347">
    <property type="entry name" value="CYCLIC NUCLEOTIDE PHOSPHODIESTERASE"/>
    <property type="match status" value="1"/>
</dbReference>
<dbReference type="CDD" id="cd00077">
    <property type="entry name" value="HDc"/>
    <property type="match status" value="1"/>
</dbReference>
<evidence type="ECO:0000256" key="4">
    <source>
        <dbReference type="ARBA" id="ARBA00022801"/>
    </source>
</evidence>
<feature type="compositionally biased region" description="Low complexity" evidence="9">
    <location>
        <begin position="143"/>
        <end position="166"/>
    </location>
</feature>
<dbReference type="InterPro" id="IPR003607">
    <property type="entry name" value="HD/PDEase_dom"/>
</dbReference>
<evidence type="ECO:0000256" key="5">
    <source>
        <dbReference type="PIRSR" id="PIRSR623088-1"/>
    </source>
</evidence>
<feature type="binding site" evidence="6">
    <location>
        <position position="1055"/>
    </location>
    <ligand>
        <name>AMP</name>
        <dbReference type="ChEBI" id="CHEBI:456215"/>
    </ligand>
</feature>
<dbReference type="PROSITE" id="PS00126">
    <property type="entry name" value="PDEASE_I_1"/>
    <property type="match status" value="1"/>
</dbReference>
<evidence type="ECO:0000313" key="11">
    <source>
        <dbReference type="EMBL" id="KAL2719682.1"/>
    </source>
</evidence>
<feature type="compositionally biased region" description="Acidic residues" evidence="9">
    <location>
        <begin position="1114"/>
        <end position="1127"/>
    </location>
</feature>
<dbReference type="FunFam" id="1.10.1300.10:FF:000003">
    <property type="entry name" value="Phosphodiesterase"/>
    <property type="match status" value="1"/>
</dbReference>
<dbReference type="SMART" id="SM00065">
    <property type="entry name" value="GAF"/>
    <property type="match status" value="2"/>
</dbReference>
<dbReference type="EMBL" id="JAUDFV010000149">
    <property type="protein sequence ID" value="KAL2719682.1"/>
    <property type="molecule type" value="Genomic_DNA"/>
</dbReference>
<organism evidence="11 12">
    <name type="scientific">Vespula squamosa</name>
    <name type="common">Southern yellow jacket</name>
    <name type="synonym">Wasp</name>
    <dbReference type="NCBI Taxonomy" id="30214"/>
    <lineage>
        <taxon>Eukaryota</taxon>
        <taxon>Metazoa</taxon>
        <taxon>Ecdysozoa</taxon>
        <taxon>Arthropoda</taxon>
        <taxon>Hexapoda</taxon>
        <taxon>Insecta</taxon>
        <taxon>Pterygota</taxon>
        <taxon>Neoptera</taxon>
        <taxon>Endopterygota</taxon>
        <taxon>Hymenoptera</taxon>
        <taxon>Apocrita</taxon>
        <taxon>Aculeata</taxon>
        <taxon>Vespoidea</taxon>
        <taxon>Vespidae</taxon>
        <taxon>Vespinae</taxon>
        <taxon>Vespula</taxon>
    </lineage>
</organism>
<dbReference type="InterPro" id="IPR036971">
    <property type="entry name" value="PDEase_catalytic_dom_sf"/>
</dbReference>
<evidence type="ECO:0000256" key="7">
    <source>
        <dbReference type="PIRSR" id="PIRSR623088-3"/>
    </source>
</evidence>
<dbReference type="SMART" id="SM00471">
    <property type="entry name" value="HDc"/>
    <property type="match status" value="1"/>
</dbReference>
<gene>
    <name evidence="11" type="ORF">V1478_011144</name>
</gene>
<dbReference type="GO" id="GO:0016787">
    <property type="term" value="F:hydrolase activity"/>
    <property type="evidence" value="ECO:0007669"/>
    <property type="project" value="UniProtKB-KW"/>
</dbReference>
<dbReference type="InterPro" id="IPR023088">
    <property type="entry name" value="PDEase"/>
</dbReference>
<feature type="region of interest" description="Disordered" evidence="9">
    <location>
        <begin position="1102"/>
        <end position="1127"/>
    </location>
</feature>
<feature type="region of interest" description="Disordered" evidence="9">
    <location>
        <begin position="206"/>
        <end position="235"/>
    </location>
</feature>
<dbReference type="InterPro" id="IPR023174">
    <property type="entry name" value="PDEase_CS"/>
</dbReference>
<evidence type="ECO:0000256" key="8">
    <source>
        <dbReference type="RuleBase" id="RU363067"/>
    </source>
</evidence>
<dbReference type="InterPro" id="IPR003018">
    <property type="entry name" value="GAF"/>
</dbReference>
<keyword evidence="2" id="KW-0140">cGMP</keyword>
<keyword evidence="4 8" id="KW-0378">Hydrolase</keyword>
<dbReference type="PRINTS" id="PR00387">
    <property type="entry name" value="PDIESTERASE1"/>
</dbReference>
<feature type="binding site" evidence="7">
    <location>
        <position position="891"/>
    </location>
    <ligand>
        <name>Zn(2+)</name>
        <dbReference type="ChEBI" id="CHEBI:29105"/>
        <label>1</label>
    </ligand>
</feature>
<feature type="binding site" evidence="7">
    <location>
        <position position="892"/>
    </location>
    <ligand>
        <name>Zn(2+)</name>
        <dbReference type="ChEBI" id="CHEBI:29105"/>
        <label>2</label>
    </ligand>
</feature>
<accession>A0ABD2AGC2</accession>
<dbReference type="GO" id="GO:0046872">
    <property type="term" value="F:metal ion binding"/>
    <property type="evidence" value="ECO:0007669"/>
    <property type="project" value="UniProtKB-KW"/>
</dbReference>
<feature type="active site" description="Proton donor" evidence="5">
    <location>
        <position position="824"/>
    </location>
</feature>
<dbReference type="InterPro" id="IPR002073">
    <property type="entry name" value="PDEase_catalytic_dom"/>
</dbReference>
<evidence type="ECO:0000313" key="12">
    <source>
        <dbReference type="Proteomes" id="UP001607302"/>
    </source>
</evidence>
<feature type="binding site" evidence="7">
    <location>
        <position position="828"/>
    </location>
    <ligand>
        <name>Zn(2+)</name>
        <dbReference type="ChEBI" id="CHEBI:29105"/>
        <label>1</label>
    </ligand>
</feature>
<dbReference type="AlphaFoldDB" id="A0ABD2AGC2"/>
<feature type="binding site" evidence="6">
    <location>
        <position position="1002"/>
    </location>
    <ligand>
        <name>AMP</name>
        <dbReference type="ChEBI" id="CHEBI:456215"/>
    </ligand>
</feature>
<dbReference type="Proteomes" id="UP001607302">
    <property type="component" value="Unassembled WGS sequence"/>
</dbReference>
<comment type="caution">
    <text evidence="11">The sequence shown here is derived from an EMBL/GenBank/DDBJ whole genome shotgun (WGS) entry which is preliminary data.</text>
</comment>
<dbReference type="Gene3D" id="1.10.1300.10">
    <property type="entry name" value="3'5'-cyclic nucleotide phosphodiesterase, catalytic domain"/>
    <property type="match status" value="1"/>
</dbReference>
<keyword evidence="12" id="KW-1185">Reference proteome</keyword>
<feature type="compositionally biased region" description="Acidic residues" evidence="9">
    <location>
        <begin position="1"/>
        <end position="27"/>
    </location>
</feature>
<evidence type="ECO:0000256" key="1">
    <source>
        <dbReference type="ARBA" id="ARBA00007648"/>
    </source>
</evidence>
<proteinExistence type="inferred from homology"/>
<keyword evidence="3 7" id="KW-0479">Metal-binding</keyword>
<feature type="binding site" evidence="6">
    <location>
        <position position="892"/>
    </location>
    <ligand>
        <name>AMP</name>
        <dbReference type="ChEBI" id="CHEBI:456215"/>
    </ligand>
</feature>
<comment type="similarity">
    <text evidence="1 8">Belongs to the cyclic nucleotide phosphodiesterase family.</text>
</comment>
<dbReference type="Pfam" id="PF00233">
    <property type="entry name" value="PDEase_I"/>
    <property type="match status" value="1"/>
</dbReference>
<dbReference type="SUPFAM" id="SSF109604">
    <property type="entry name" value="HD-domain/PDEase-like"/>
    <property type="match status" value="1"/>
</dbReference>
<feature type="domain" description="PDEase" evidence="10">
    <location>
        <begin position="747"/>
        <end position="1098"/>
    </location>
</feature>
<feature type="compositionally biased region" description="Polar residues" evidence="9">
    <location>
        <begin position="295"/>
        <end position="323"/>
    </location>
</feature>
<feature type="binding site" evidence="6">
    <location>
        <begin position="824"/>
        <end position="828"/>
    </location>
    <ligand>
        <name>AMP</name>
        <dbReference type="ChEBI" id="CHEBI:456215"/>
    </ligand>
</feature>
<dbReference type="InterPro" id="IPR029016">
    <property type="entry name" value="GAF-like_dom_sf"/>
</dbReference>
<name>A0ABD2AGC2_VESSQ</name>
<dbReference type="Pfam" id="PF01590">
    <property type="entry name" value="GAF"/>
    <property type="match status" value="2"/>
</dbReference>
<feature type="region of interest" description="Disordered" evidence="9">
    <location>
        <begin position="143"/>
        <end position="177"/>
    </location>
</feature>
<sequence>YEEEEEEEEEEEGEEEEEDEEEEEEEKEEGRIALTESNFFVPSGLHLRSIEEPRMTAETAAPCLQGVQGVQGVMAGQGMLQQVQDGKSTGSYYTSTTTVYDPEYARMEAWLDEHPDFVNDYFLRKVTRQTVDMWLVLHATPTSSSSSCMELSSPTHPGGSSSSGRGASSGGSGATTPVRKISAHEFERGGLLKPIVNTIDGTPTFLSVSSGETDQSGGQPVGSTNTARSQRRSRHELRHLDEKDLIFELVKDICNELDVRSLCHKILQNVSTLLHADRGSLFLVQGERGGGHIPSLQNHETNVNNADNGTSRRPGNPGTGQTYSKSRCLVSKLFDVCSRSTLLEMEKKDEIKIPWGTGIVGYVAESGEPVNIPDAYKDSRFNREIDALTGYRTRALLCMPIKDCNGDVVGVAQVINKLGGEAQFTAQDEKVFAGYLQFCGIGLRNAQLYEKSQLEVKRNQVLLDLARMIFEEQSTIEHMVLRILTHTQSLIQCQRVQVLLVHKASKGSFSRVFDFEANDLTGEDSDSRTRKAKEKEKCTTVEIHASNVAVLSFRSPFESRFPINVGITGYVATTGETVSIPNAYEDPRFDPSVDEGTGFRHRTILCMPIKNSSGQIIGVIQLINKFDDLHFTKNDENFVEAFAIFCGMGIHNTHMSVCGIKFIEYEKAVIAMAKQSVTLEVLSYHASASLEDAQRLRVSSTIDFLPRVHTQGLSLVLAVGIKRKEADEILSSNGGPIRARPIGPDDVRTKYPYIVKGLRVPSSAHFQLHDFKFDDIHMEDDETLTACLRMFLDLDFVERFHIDYDVLCRWLLSVKKNYRNVTYHNWRHAFNVAQMMFAILIVSRSITYYVRIRFRYPIVELCIFIRTQATQWWKVFGEIECLALIIACLCHDLDHRGTNNSFQIKASSPLAQLYSTSTMEHHHFDQCLMILSSQGNQILSNLSPEEYSRVVKVLEEAILSTDLAVYFRKRGAFFSLARSGGYNWAYSDHRELLRGMLMTVCDLAAITKPWEVEKRVAELVSSEFFEQGDIERRTLNITPIDIMNREKEDQLPMMQVGFIDSICLPIYEAFALLSDKLEPLVDGVRNNKQHWLEIAESKCQRENCTNHDRTSTPSDDDNEEINEQADQ</sequence>
<feature type="compositionally biased region" description="Polar residues" evidence="9">
    <location>
        <begin position="206"/>
        <end position="228"/>
    </location>
</feature>
<comment type="cofactor">
    <cofactor evidence="8">
        <name>a divalent metal cation</name>
        <dbReference type="ChEBI" id="CHEBI:60240"/>
    </cofactor>
    <text evidence="8">Binds 2 divalent metal cations per subunit. Site 1 may preferentially bind zinc ions, while site 2 has a preference for magnesium and/or manganese ions.</text>
</comment>